<accession>A0ACC1QE04</accession>
<comment type="caution">
    <text evidence="1">The sequence shown here is derived from an EMBL/GenBank/DDBJ whole genome shotgun (WGS) entry which is preliminary data.</text>
</comment>
<protein>
    <submittedName>
        <fullName evidence="1">Uncharacterized protein</fullName>
    </submittedName>
</protein>
<name>A0ACC1QE04_9APHY</name>
<keyword evidence="2" id="KW-1185">Reference proteome</keyword>
<gene>
    <name evidence="1" type="ORF">NUW54_g115</name>
</gene>
<dbReference type="EMBL" id="JANSHE010000013">
    <property type="protein sequence ID" value="KAJ3019330.1"/>
    <property type="molecule type" value="Genomic_DNA"/>
</dbReference>
<reference evidence="1" key="1">
    <citation type="submission" date="2022-08" db="EMBL/GenBank/DDBJ databases">
        <title>Genome Sequence of Pycnoporus sanguineus.</title>
        <authorList>
            <person name="Buettner E."/>
        </authorList>
    </citation>
    <scope>NUCLEOTIDE SEQUENCE</scope>
    <source>
        <strain evidence="1">CG-C14</strain>
    </source>
</reference>
<sequence length="234" mass="25383">MEDDPPPTLAVHDDHPLALELASLRAAVSRYQAGLSCALRSPSNAHQLTHSLEASQAIEHARALERENARLKEEAAVLSCSLGICQTSATSNLAILSGDGPRTSWTCRPSSHAASIHLHRDALETEPQSYQKCLWAANAMTSLIRSLQDNDYDLLCPIIATCWRSAAEVYMRILAMSQGQTALASTAELIEQEIDTLIAAMQRLSCVFPIAGIYATKVQEDRASARATYIAPIV</sequence>
<dbReference type="Proteomes" id="UP001144978">
    <property type="component" value="Unassembled WGS sequence"/>
</dbReference>
<proteinExistence type="predicted"/>
<evidence type="ECO:0000313" key="1">
    <source>
        <dbReference type="EMBL" id="KAJ3019330.1"/>
    </source>
</evidence>
<evidence type="ECO:0000313" key="2">
    <source>
        <dbReference type="Proteomes" id="UP001144978"/>
    </source>
</evidence>
<organism evidence="1 2">
    <name type="scientific">Trametes sanguinea</name>
    <dbReference type="NCBI Taxonomy" id="158606"/>
    <lineage>
        <taxon>Eukaryota</taxon>
        <taxon>Fungi</taxon>
        <taxon>Dikarya</taxon>
        <taxon>Basidiomycota</taxon>
        <taxon>Agaricomycotina</taxon>
        <taxon>Agaricomycetes</taxon>
        <taxon>Polyporales</taxon>
        <taxon>Polyporaceae</taxon>
        <taxon>Trametes</taxon>
    </lineage>
</organism>